<accession>A7HWI3</accession>
<name>A7HWI3_PARL1</name>
<keyword evidence="2" id="KW-0732">Signal</keyword>
<dbReference type="AlphaFoldDB" id="A7HWI3"/>
<evidence type="ECO:0000313" key="5">
    <source>
        <dbReference type="Proteomes" id="UP000006377"/>
    </source>
</evidence>
<dbReference type="OrthoDB" id="9131414at2"/>
<protein>
    <submittedName>
        <fullName evidence="4">YCII-related</fullName>
    </submittedName>
</protein>
<feature type="signal peptide" evidence="2">
    <location>
        <begin position="1"/>
        <end position="23"/>
    </location>
</feature>
<comment type="similarity">
    <text evidence="1">Belongs to the YciI family.</text>
</comment>
<evidence type="ECO:0000256" key="1">
    <source>
        <dbReference type="ARBA" id="ARBA00007689"/>
    </source>
</evidence>
<dbReference type="KEGG" id="pla:Plav_2658"/>
<dbReference type="EMBL" id="CP000774">
    <property type="protein sequence ID" value="ABS64266.1"/>
    <property type="molecule type" value="Genomic_DNA"/>
</dbReference>
<keyword evidence="5" id="KW-1185">Reference proteome</keyword>
<dbReference type="eggNOG" id="COG2350">
    <property type="taxonomic scope" value="Bacteria"/>
</dbReference>
<feature type="domain" description="YCII-related" evidence="3">
    <location>
        <begin position="51"/>
        <end position="113"/>
    </location>
</feature>
<dbReference type="STRING" id="402881.Plav_2658"/>
<proteinExistence type="inferred from homology"/>
<gene>
    <name evidence="4" type="ordered locus">Plav_2658</name>
</gene>
<reference evidence="4 5" key="1">
    <citation type="journal article" date="2011" name="Stand. Genomic Sci.">
        <title>Complete genome sequence of Parvibaculum lavamentivorans type strain (DS-1(T)).</title>
        <authorList>
            <person name="Schleheck D."/>
            <person name="Weiss M."/>
            <person name="Pitluck S."/>
            <person name="Bruce D."/>
            <person name="Land M.L."/>
            <person name="Han S."/>
            <person name="Saunders E."/>
            <person name="Tapia R."/>
            <person name="Detter C."/>
            <person name="Brettin T."/>
            <person name="Han J."/>
            <person name="Woyke T."/>
            <person name="Goodwin L."/>
            <person name="Pennacchio L."/>
            <person name="Nolan M."/>
            <person name="Cook A.M."/>
            <person name="Kjelleberg S."/>
            <person name="Thomas T."/>
        </authorList>
    </citation>
    <scope>NUCLEOTIDE SEQUENCE [LARGE SCALE GENOMIC DNA]</scope>
    <source>
        <strain evidence="5">DS-1 / DSM 13023 / NCIMB 13966</strain>
    </source>
</reference>
<dbReference type="Pfam" id="PF03795">
    <property type="entry name" value="YCII"/>
    <property type="match status" value="1"/>
</dbReference>
<dbReference type="Gene3D" id="3.30.70.1060">
    <property type="entry name" value="Dimeric alpha+beta barrel"/>
    <property type="match status" value="1"/>
</dbReference>
<dbReference type="RefSeq" id="WP_012111578.1">
    <property type="nucleotide sequence ID" value="NC_009719.1"/>
</dbReference>
<dbReference type="SUPFAM" id="SSF54909">
    <property type="entry name" value="Dimeric alpha+beta barrel"/>
    <property type="match status" value="1"/>
</dbReference>
<organism evidence="4 5">
    <name type="scientific">Parvibaculum lavamentivorans (strain DS-1 / DSM 13023 / NCIMB 13966)</name>
    <dbReference type="NCBI Taxonomy" id="402881"/>
    <lineage>
        <taxon>Bacteria</taxon>
        <taxon>Pseudomonadati</taxon>
        <taxon>Pseudomonadota</taxon>
        <taxon>Alphaproteobacteria</taxon>
        <taxon>Hyphomicrobiales</taxon>
        <taxon>Parvibaculaceae</taxon>
        <taxon>Parvibaculum</taxon>
    </lineage>
</organism>
<dbReference type="Proteomes" id="UP000006377">
    <property type="component" value="Chromosome"/>
</dbReference>
<dbReference type="HOGENOM" id="CLU_1904725_0_0_5"/>
<feature type="chain" id="PRO_5002709739" evidence="2">
    <location>
        <begin position="24"/>
        <end position="133"/>
    </location>
</feature>
<dbReference type="InterPro" id="IPR011008">
    <property type="entry name" value="Dimeric_a/b-barrel"/>
</dbReference>
<evidence type="ECO:0000313" key="4">
    <source>
        <dbReference type="EMBL" id="ABS64266.1"/>
    </source>
</evidence>
<sequence>MVRKLAIAAAAAISFGMAGPAPASPEQGAQNEMKLFAFVYRQGPAWEEGRSMREQALGPHAEFMQRLMDDGRLLAAGPLLETNGGLAVIRARDRDEAAELLAADPAIAGGIFTAEVNSWFVTFDAGVPLKAAD</sequence>
<dbReference type="InterPro" id="IPR005545">
    <property type="entry name" value="YCII"/>
</dbReference>
<evidence type="ECO:0000259" key="3">
    <source>
        <dbReference type="Pfam" id="PF03795"/>
    </source>
</evidence>
<evidence type="ECO:0000256" key="2">
    <source>
        <dbReference type="SAM" id="SignalP"/>
    </source>
</evidence>